<keyword evidence="2" id="KW-0472">Membrane</keyword>
<accession>A0AAV7CD25</accession>
<organism evidence="3 4">
    <name type="scientific">Engystomops pustulosus</name>
    <name type="common">Tungara frog</name>
    <name type="synonym">Physalaemus pustulosus</name>
    <dbReference type="NCBI Taxonomy" id="76066"/>
    <lineage>
        <taxon>Eukaryota</taxon>
        <taxon>Metazoa</taxon>
        <taxon>Chordata</taxon>
        <taxon>Craniata</taxon>
        <taxon>Vertebrata</taxon>
        <taxon>Euteleostomi</taxon>
        <taxon>Amphibia</taxon>
        <taxon>Batrachia</taxon>
        <taxon>Anura</taxon>
        <taxon>Neobatrachia</taxon>
        <taxon>Hyloidea</taxon>
        <taxon>Leptodactylidae</taxon>
        <taxon>Leiuperinae</taxon>
        <taxon>Engystomops</taxon>
    </lineage>
</organism>
<dbReference type="EMBL" id="WNYA01000003">
    <property type="protein sequence ID" value="KAG8582943.1"/>
    <property type="molecule type" value="Genomic_DNA"/>
</dbReference>
<evidence type="ECO:0000256" key="2">
    <source>
        <dbReference type="SAM" id="Phobius"/>
    </source>
</evidence>
<evidence type="ECO:0000256" key="1">
    <source>
        <dbReference type="SAM" id="MobiDB-lite"/>
    </source>
</evidence>
<evidence type="ECO:0000313" key="3">
    <source>
        <dbReference type="EMBL" id="KAG8582943.1"/>
    </source>
</evidence>
<protein>
    <submittedName>
        <fullName evidence="3">Uncharacterized protein</fullName>
    </submittedName>
</protein>
<feature type="region of interest" description="Disordered" evidence="1">
    <location>
        <begin position="1"/>
        <end position="35"/>
    </location>
</feature>
<feature type="compositionally biased region" description="Polar residues" evidence="1">
    <location>
        <begin position="21"/>
        <end position="34"/>
    </location>
</feature>
<dbReference type="Proteomes" id="UP000824782">
    <property type="component" value="Unassembled WGS sequence"/>
</dbReference>
<feature type="compositionally biased region" description="Polar residues" evidence="1">
    <location>
        <begin position="1"/>
        <end position="14"/>
    </location>
</feature>
<proteinExistence type="predicted"/>
<sequence length="102" mass="11199">MEGISLQQTSPSIHSSKKNLKASTGTQVTRSNKSPAARLEMKILGTLLIALFVIKIFTKVILPRSPTMIMIKYKEGITHRIMKNAISLLWGRDVSGSMLGTS</sequence>
<keyword evidence="2" id="KW-0812">Transmembrane</keyword>
<name>A0AAV7CD25_ENGPU</name>
<reference evidence="3" key="1">
    <citation type="thesis" date="2020" institute="ProQuest LLC" country="789 East Eisenhower Parkway, Ann Arbor, MI, USA">
        <title>Comparative Genomics and Chromosome Evolution.</title>
        <authorList>
            <person name="Mudd A.B."/>
        </authorList>
    </citation>
    <scope>NUCLEOTIDE SEQUENCE</scope>
    <source>
        <strain evidence="3">237g6f4</strain>
        <tissue evidence="3">Blood</tissue>
    </source>
</reference>
<gene>
    <name evidence="3" type="ORF">GDO81_008232</name>
</gene>
<feature type="transmembrane region" description="Helical" evidence="2">
    <location>
        <begin position="43"/>
        <end position="62"/>
    </location>
</feature>
<dbReference type="AlphaFoldDB" id="A0AAV7CD25"/>
<keyword evidence="4" id="KW-1185">Reference proteome</keyword>
<evidence type="ECO:0000313" key="4">
    <source>
        <dbReference type="Proteomes" id="UP000824782"/>
    </source>
</evidence>
<comment type="caution">
    <text evidence="3">The sequence shown here is derived from an EMBL/GenBank/DDBJ whole genome shotgun (WGS) entry which is preliminary data.</text>
</comment>
<keyword evidence="2" id="KW-1133">Transmembrane helix</keyword>